<dbReference type="PANTHER" id="PTHR43267:SF1">
    <property type="entry name" value="TRNA THREONYLCARBAMOYLADENOSINE DEHYDRATASE"/>
    <property type="match status" value="1"/>
</dbReference>
<dbReference type="Pfam" id="PF00899">
    <property type="entry name" value="ThiF"/>
    <property type="match status" value="1"/>
</dbReference>
<accession>A0ABT2YAK1</accession>
<dbReference type="CDD" id="cd00755">
    <property type="entry name" value="YgdL_like"/>
    <property type="match status" value="1"/>
</dbReference>
<dbReference type="InterPro" id="IPR035985">
    <property type="entry name" value="Ubiquitin-activating_enz"/>
</dbReference>
<dbReference type="RefSeq" id="WP_263569956.1">
    <property type="nucleotide sequence ID" value="NZ_JAJIRN010000002.1"/>
</dbReference>
<evidence type="ECO:0000313" key="3">
    <source>
        <dbReference type="Proteomes" id="UP001209701"/>
    </source>
</evidence>
<dbReference type="PANTHER" id="PTHR43267">
    <property type="entry name" value="TRNA THREONYLCARBAMOYLADENOSINE DEHYDRATASE"/>
    <property type="match status" value="1"/>
</dbReference>
<evidence type="ECO:0000259" key="1">
    <source>
        <dbReference type="Pfam" id="PF00899"/>
    </source>
</evidence>
<feature type="domain" description="THIF-type NAD/FAD binding fold" evidence="1">
    <location>
        <begin position="34"/>
        <end position="274"/>
    </location>
</feature>
<dbReference type="Gene3D" id="3.40.50.720">
    <property type="entry name" value="NAD(P)-binding Rossmann-like Domain"/>
    <property type="match status" value="1"/>
</dbReference>
<reference evidence="2 3" key="1">
    <citation type="submission" date="2021-11" db="EMBL/GenBank/DDBJ databases">
        <authorList>
            <person name="Liang Q."/>
            <person name="Mou H."/>
            <person name="Liu Z."/>
        </authorList>
    </citation>
    <scope>NUCLEOTIDE SEQUENCE [LARGE SCALE GENOMIC DNA]</scope>
    <source>
        <strain evidence="2 3">CHU3</strain>
    </source>
</reference>
<sequence>MQDNPQIKLEDQSLIVDLPIEADSERRFGGLRRLYGDSDYQRLRGAHFAVVGLGGVGSWVVEALARSGVAALTLIDFDQVAESNINRQVQALGSTVGMAKAEALWQRIQDIHPGCRVRIIEEFVDEQNWPAMLDGADIALDGLVDACDQVRAKAHLAAWAIQQRLPFVAVGAAGGKREPHLMSIEDLADTTHDPLLASLRQRLRQHHAAPRKGKMGLACVFSREAVHRPTVQGGEACAVDGSLNCHGYGSSVAVTASFGMAAAAELIKILLKNSRKPIA</sequence>
<proteinExistence type="predicted"/>
<dbReference type="InterPro" id="IPR045886">
    <property type="entry name" value="ThiF/MoeB/HesA"/>
</dbReference>
<comment type="caution">
    <text evidence="2">The sequence shown here is derived from an EMBL/GenBank/DDBJ whole genome shotgun (WGS) entry which is preliminary data.</text>
</comment>
<keyword evidence="3" id="KW-1185">Reference proteome</keyword>
<dbReference type="Proteomes" id="UP001209701">
    <property type="component" value="Unassembled WGS sequence"/>
</dbReference>
<name>A0ABT2YAK1_9BURK</name>
<organism evidence="2 3">
    <name type="scientific">Roseateles oligotrophus</name>
    <dbReference type="NCBI Taxonomy" id="1769250"/>
    <lineage>
        <taxon>Bacteria</taxon>
        <taxon>Pseudomonadati</taxon>
        <taxon>Pseudomonadota</taxon>
        <taxon>Betaproteobacteria</taxon>
        <taxon>Burkholderiales</taxon>
        <taxon>Sphaerotilaceae</taxon>
        <taxon>Roseateles</taxon>
    </lineage>
</organism>
<gene>
    <name evidence="2" type="ORF">LNV07_04370</name>
</gene>
<dbReference type="SUPFAM" id="SSF69572">
    <property type="entry name" value="Activating enzymes of the ubiquitin-like proteins"/>
    <property type="match status" value="1"/>
</dbReference>
<protein>
    <submittedName>
        <fullName evidence="2">tRNA threonylcarbamoyladenosine dehydratase</fullName>
    </submittedName>
</protein>
<dbReference type="InterPro" id="IPR000594">
    <property type="entry name" value="ThiF_NAD_FAD-bd"/>
</dbReference>
<evidence type="ECO:0000313" key="2">
    <source>
        <dbReference type="EMBL" id="MCV2367326.1"/>
    </source>
</evidence>
<dbReference type="EMBL" id="JAJIRN010000002">
    <property type="protein sequence ID" value="MCV2367326.1"/>
    <property type="molecule type" value="Genomic_DNA"/>
</dbReference>